<dbReference type="GO" id="GO:0016020">
    <property type="term" value="C:membrane"/>
    <property type="evidence" value="ECO:0007669"/>
    <property type="project" value="TreeGrafter"/>
</dbReference>
<dbReference type="PRINTS" id="PR00111">
    <property type="entry name" value="ABHYDROLASE"/>
</dbReference>
<dbReference type="EMBL" id="JYJG01000241">
    <property type="protein sequence ID" value="KJK44604.1"/>
    <property type="molecule type" value="Genomic_DNA"/>
</dbReference>
<dbReference type="InterPro" id="IPR000073">
    <property type="entry name" value="AB_hydrolase_1"/>
</dbReference>
<dbReference type="Gene3D" id="3.40.50.1820">
    <property type="entry name" value="alpha/beta hydrolase"/>
    <property type="match status" value="1"/>
</dbReference>
<dbReference type="PANTHER" id="PTHR43798">
    <property type="entry name" value="MONOACYLGLYCEROL LIPASE"/>
    <property type="match status" value="1"/>
</dbReference>
<dbReference type="PANTHER" id="PTHR43798:SF33">
    <property type="entry name" value="HYDROLASE, PUTATIVE (AFU_ORTHOLOGUE AFUA_2G14860)-RELATED"/>
    <property type="match status" value="1"/>
</dbReference>
<feature type="domain" description="AB hydrolase-1" evidence="1">
    <location>
        <begin position="21"/>
        <end position="119"/>
    </location>
</feature>
<dbReference type="InterPro" id="IPR029058">
    <property type="entry name" value="AB_hydrolase_fold"/>
</dbReference>
<dbReference type="GO" id="GO:0016787">
    <property type="term" value="F:hydrolase activity"/>
    <property type="evidence" value="ECO:0007669"/>
    <property type="project" value="UniProtKB-KW"/>
</dbReference>
<keyword evidence="3" id="KW-1185">Reference proteome</keyword>
<dbReference type="SUPFAM" id="SSF53474">
    <property type="entry name" value="alpha/beta-Hydrolases"/>
    <property type="match status" value="1"/>
</dbReference>
<gene>
    <name evidence="2" type="ORF">UK23_28900</name>
</gene>
<name>A0A0F0GM72_LENAE</name>
<organism evidence="2 3">
    <name type="scientific">Lentzea aerocolonigenes</name>
    <name type="common">Lechevalieria aerocolonigenes</name>
    <name type="synonym">Saccharothrix aerocolonigenes</name>
    <dbReference type="NCBI Taxonomy" id="68170"/>
    <lineage>
        <taxon>Bacteria</taxon>
        <taxon>Bacillati</taxon>
        <taxon>Actinomycetota</taxon>
        <taxon>Actinomycetes</taxon>
        <taxon>Pseudonocardiales</taxon>
        <taxon>Pseudonocardiaceae</taxon>
        <taxon>Lentzea</taxon>
    </lineage>
</organism>
<evidence type="ECO:0000313" key="2">
    <source>
        <dbReference type="EMBL" id="KJK44604.1"/>
    </source>
</evidence>
<dbReference type="STRING" id="68170.GCA_000974445_09088"/>
<protein>
    <submittedName>
        <fullName evidence="2">Alpha/beta hydrolase</fullName>
    </submittedName>
</protein>
<accession>A0A0F0GM72</accession>
<dbReference type="AlphaFoldDB" id="A0A0F0GM72"/>
<proteinExistence type="predicted"/>
<dbReference type="RefSeq" id="WP_045314827.1">
    <property type="nucleotide sequence ID" value="NZ_JYJG01000241.1"/>
</dbReference>
<dbReference type="PATRIC" id="fig|68170.10.peg.7352"/>
<dbReference type="InterPro" id="IPR050266">
    <property type="entry name" value="AB_hydrolase_sf"/>
</dbReference>
<evidence type="ECO:0000259" key="1">
    <source>
        <dbReference type="Pfam" id="PF00561"/>
    </source>
</evidence>
<sequence>MTHARAADGTRLFYSVEGSGPPLLLIAGQSNSSRWWSQVRADFSTQFTTIVTDHRGTGSSDKPETSYSTKQFAADCIAILGDAGIGKAHVYGTSMGGRIAQWIAASHGSRVERLVLGCTSPGGPHGIERSAEVRKSLAQTDPMKARRALEELMYTPAYQGPYNTLGDPQMPPYAKKLHLFASAEHDAWDVLPSITAPTLVVHGTDDIFNPTANAPLITERIPNARMHLIEGARHGYFEEFKDEATPLVVDFLQS</sequence>
<dbReference type="eggNOG" id="COG2267">
    <property type="taxonomic scope" value="Bacteria"/>
</dbReference>
<comment type="caution">
    <text evidence="2">The sequence shown here is derived from an EMBL/GenBank/DDBJ whole genome shotgun (WGS) entry which is preliminary data.</text>
</comment>
<dbReference type="OrthoDB" id="495620at2"/>
<dbReference type="Proteomes" id="UP000033393">
    <property type="component" value="Unassembled WGS sequence"/>
</dbReference>
<evidence type="ECO:0000313" key="3">
    <source>
        <dbReference type="Proteomes" id="UP000033393"/>
    </source>
</evidence>
<reference evidence="2 3" key="1">
    <citation type="submission" date="2015-02" db="EMBL/GenBank/DDBJ databases">
        <authorList>
            <person name="Ju K.-S."/>
            <person name="Doroghazi J.R."/>
            <person name="Metcalf W."/>
        </authorList>
    </citation>
    <scope>NUCLEOTIDE SEQUENCE [LARGE SCALE GENOMIC DNA]</scope>
    <source>
        <strain evidence="2 3">NRRL B-16140</strain>
    </source>
</reference>
<keyword evidence="2" id="KW-0378">Hydrolase</keyword>
<dbReference type="Pfam" id="PF00561">
    <property type="entry name" value="Abhydrolase_1"/>
    <property type="match status" value="1"/>
</dbReference>